<dbReference type="RefSeq" id="WP_175489490.1">
    <property type="nucleotide sequence ID" value="NZ_FOFB01000030.1"/>
</dbReference>
<evidence type="ECO:0000313" key="4">
    <source>
        <dbReference type="Proteomes" id="UP000199021"/>
    </source>
</evidence>
<protein>
    <submittedName>
        <fullName evidence="3">RND family efflux transporter, MFP subunit</fullName>
    </submittedName>
</protein>
<dbReference type="Gene3D" id="2.40.50.100">
    <property type="match status" value="1"/>
</dbReference>
<dbReference type="InterPro" id="IPR058792">
    <property type="entry name" value="Beta-barrel_RND_2"/>
</dbReference>
<dbReference type="Pfam" id="PF25954">
    <property type="entry name" value="Beta-barrel_RND_2"/>
    <property type="match status" value="1"/>
</dbReference>
<keyword evidence="4" id="KW-1185">Reference proteome</keyword>
<name>A0A1H9MN13_9BACT</name>
<dbReference type="NCBIfam" id="TIGR01730">
    <property type="entry name" value="RND_mfp"/>
    <property type="match status" value="1"/>
</dbReference>
<dbReference type="AlphaFoldDB" id="A0A1H9MN13"/>
<reference evidence="4" key="1">
    <citation type="submission" date="2016-10" db="EMBL/GenBank/DDBJ databases">
        <authorList>
            <person name="Varghese N."/>
            <person name="Submissions S."/>
        </authorList>
    </citation>
    <scope>NUCLEOTIDE SEQUENCE [LARGE SCALE GENOMIC DNA]</scope>
    <source>
        <strain evidence="4">DSM 24740</strain>
    </source>
</reference>
<dbReference type="InParanoid" id="A0A1H9MN13"/>
<proteinExistence type="inferred from homology"/>
<dbReference type="PANTHER" id="PTHR30469:SF15">
    <property type="entry name" value="HLYD FAMILY OF SECRETION PROTEINS"/>
    <property type="match status" value="1"/>
</dbReference>
<evidence type="ECO:0000256" key="1">
    <source>
        <dbReference type="ARBA" id="ARBA00009477"/>
    </source>
</evidence>
<dbReference type="Gene3D" id="2.40.420.20">
    <property type="match status" value="1"/>
</dbReference>
<gene>
    <name evidence="3" type="ORF">SAMN05444359_13022</name>
</gene>
<dbReference type="EMBL" id="FOFB01000030">
    <property type="protein sequence ID" value="SER24847.1"/>
    <property type="molecule type" value="Genomic_DNA"/>
</dbReference>
<sequence length="344" mass="37406">MYRVIVMLLFLVVFAGCNGHEEEKTVLEATPKVINVETTVVKSFSGQTDLSYSGLVEAKETTPLSFKTPGSVVQVLVDEGEFVKKGKLLATLDDTNSKSSYELALQSKQQAQDAYDRMKPMKENGTLPEIQWVEVETGLNQATIVAEMAERSIEDNKLYAPKSGVIGDKNILPGVNVLPSATAFDLLDINSVYVNIPVPEREVGQLKKGQLAEVRIAATSQSLVGKIDRIGVEANAISHTYPVKILVKNEGWNIKPGMVCDVVLKTDQEYNGMLLSSKALQLDVNGDQYVYLVEGDVVKARPVSVTTLTKNDAVVQGLEEGDVVVLSGHNKLRNGASVNVVNKK</sequence>
<dbReference type="STRING" id="478744.SAMN05444359_13022"/>
<dbReference type="PROSITE" id="PS51257">
    <property type="entry name" value="PROKAR_LIPOPROTEIN"/>
    <property type="match status" value="1"/>
</dbReference>
<evidence type="ECO:0000259" key="2">
    <source>
        <dbReference type="Pfam" id="PF25954"/>
    </source>
</evidence>
<dbReference type="Gene3D" id="2.40.30.170">
    <property type="match status" value="1"/>
</dbReference>
<dbReference type="InterPro" id="IPR006143">
    <property type="entry name" value="RND_pump_MFP"/>
</dbReference>
<comment type="similarity">
    <text evidence="1">Belongs to the membrane fusion protein (MFP) (TC 8.A.1) family.</text>
</comment>
<evidence type="ECO:0000313" key="3">
    <source>
        <dbReference type="EMBL" id="SER24847.1"/>
    </source>
</evidence>
<feature type="domain" description="CusB-like beta-barrel" evidence="2">
    <location>
        <begin position="192"/>
        <end position="266"/>
    </location>
</feature>
<dbReference type="GO" id="GO:1990281">
    <property type="term" value="C:efflux pump complex"/>
    <property type="evidence" value="ECO:0007669"/>
    <property type="project" value="TreeGrafter"/>
</dbReference>
<organism evidence="3 4">
    <name type="scientific">Neolewinella agarilytica</name>
    <dbReference type="NCBI Taxonomy" id="478744"/>
    <lineage>
        <taxon>Bacteria</taxon>
        <taxon>Pseudomonadati</taxon>
        <taxon>Bacteroidota</taxon>
        <taxon>Saprospiria</taxon>
        <taxon>Saprospirales</taxon>
        <taxon>Lewinellaceae</taxon>
        <taxon>Neolewinella</taxon>
    </lineage>
</organism>
<dbReference type="FunCoup" id="A0A1H9MN13">
    <property type="interactions" value="117"/>
</dbReference>
<dbReference type="Proteomes" id="UP000199021">
    <property type="component" value="Unassembled WGS sequence"/>
</dbReference>
<dbReference type="PANTHER" id="PTHR30469">
    <property type="entry name" value="MULTIDRUG RESISTANCE PROTEIN MDTA"/>
    <property type="match status" value="1"/>
</dbReference>
<accession>A0A1H9MN13</accession>
<dbReference type="GO" id="GO:0015562">
    <property type="term" value="F:efflux transmembrane transporter activity"/>
    <property type="evidence" value="ECO:0007669"/>
    <property type="project" value="TreeGrafter"/>
</dbReference>
<dbReference type="SUPFAM" id="SSF111369">
    <property type="entry name" value="HlyD-like secretion proteins"/>
    <property type="match status" value="1"/>
</dbReference>